<reference evidence="3" key="2">
    <citation type="journal article" date="2019" name="MicrobiologyOpen">
        <title>High-quality draft genome sequence of Gaiella occulta isolated from a 150 meter deep mineral water borehole and comparison with the genome sequences of other deep-branching lineages of the phylum Actinobacteria.</title>
        <authorList>
            <person name="Severino R."/>
            <person name="Froufe H.J.C."/>
            <person name="Barroso C."/>
            <person name="Albuquerque L."/>
            <person name="Lobo-da-Cunha A."/>
            <person name="da Costa M.S."/>
            <person name="Egas C."/>
        </authorList>
    </citation>
    <scope>NUCLEOTIDE SEQUENCE [LARGE SCALE GENOMIC DNA]</scope>
    <source>
        <strain evidence="3">F2-233</strain>
    </source>
</reference>
<dbReference type="AlphaFoldDB" id="A0A7M2YSU2"/>
<proteinExistence type="predicted"/>
<gene>
    <name evidence="2" type="ORF">Gocc_3110</name>
</gene>
<organism evidence="2 3">
    <name type="scientific">Gaiella occulta</name>
    <dbReference type="NCBI Taxonomy" id="1002870"/>
    <lineage>
        <taxon>Bacteria</taxon>
        <taxon>Bacillati</taxon>
        <taxon>Actinomycetota</taxon>
        <taxon>Thermoleophilia</taxon>
        <taxon>Gaiellales</taxon>
        <taxon>Gaiellaceae</taxon>
        <taxon>Gaiella</taxon>
    </lineage>
</organism>
<dbReference type="Proteomes" id="UP000254134">
    <property type="component" value="Unassembled WGS sequence"/>
</dbReference>
<feature type="transmembrane region" description="Helical" evidence="1">
    <location>
        <begin position="128"/>
        <end position="147"/>
    </location>
</feature>
<name>A0A7M2YSU2_9ACTN</name>
<dbReference type="EMBL" id="QQZY01000023">
    <property type="protein sequence ID" value="RDI73165.1"/>
    <property type="molecule type" value="Genomic_DNA"/>
</dbReference>
<protein>
    <submittedName>
        <fullName evidence="2">Uncharacterized protein</fullName>
    </submittedName>
</protein>
<keyword evidence="1" id="KW-0812">Transmembrane</keyword>
<evidence type="ECO:0000256" key="1">
    <source>
        <dbReference type="SAM" id="Phobius"/>
    </source>
</evidence>
<evidence type="ECO:0000313" key="3">
    <source>
        <dbReference type="Proteomes" id="UP000254134"/>
    </source>
</evidence>
<keyword evidence="1" id="KW-1133">Transmembrane helix</keyword>
<keyword evidence="1" id="KW-0472">Membrane</keyword>
<reference evidence="2 3" key="1">
    <citation type="submission" date="2018-07" db="EMBL/GenBank/DDBJ databases">
        <title>High-quality-draft genome sequence of Gaiella occulta.</title>
        <authorList>
            <person name="Severino R."/>
            <person name="Froufe H.J.C."/>
            <person name="Rainey F.A."/>
            <person name="Barroso C."/>
            <person name="Albuquerque L."/>
            <person name="Lobo-Da-Cunha A."/>
            <person name="Da Costa M.S."/>
            <person name="Egas C."/>
        </authorList>
    </citation>
    <scope>NUCLEOTIDE SEQUENCE [LARGE SCALE GENOMIC DNA]</scope>
    <source>
        <strain evidence="2 3">F2-233</strain>
    </source>
</reference>
<comment type="caution">
    <text evidence="2">The sequence shown here is derived from an EMBL/GenBank/DDBJ whole genome shotgun (WGS) entry which is preliminary data.</text>
</comment>
<keyword evidence="3" id="KW-1185">Reference proteome</keyword>
<sequence>MSHERLAADRTEVGPVEAVAAGPLQTVAPRTSCGSGSSRCCRRWSGAFAIRDASVCLTGRRCRASCSCCIPGSRGVICRSSSASAAARPATAVSMSGVLDSSLVNCGATPVAHRPVGRWREMPKIRRVWLGVGLAAALISGATVGVARAGDGDRVIAPGSASLRSTFQGVGSGERVVSMDPNGGQFVTVARTDSKARAADDFFGCENNTWPPSFVYQGVIQGPSDFTSCVNLSHSNWTVCLDYGGPLQACSSGTHWYGAGSWTAWSAAYGCPANRPTRSWRTVLTVVHWSLQGNSSYWANSSGYATLNC</sequence>
<evidence type="ECO:0000313" key="2">
    <source>
        <dbReference type="EMBL" id="RDI73165.1"/>
    </source>
</evidence>
<accession>A0A7M2YSU2</accession>